<evidence type="ECO:0000313" key="4">
    <source>
        <dbReference type="RefSeq" id="XP_019632347.1"/>
    </source>
</evidence>
<keyword evidence="2" id="KW-0812">Transmembrane</keyword>
<dbReference type="GeneID" id="109475981"/>
<feature type="compositionally biased region" description="Polar residues" evidence="1">
    <location>
        <begin position="9"/>
        <end position="27"/>
    </location>
</feature>
<dbReference type="OrthoDB" id="5953540at2759"/>
<dbReference type="KEGG" id="bbel:109475981"/>
<protein>
    <submittedName>
        <fullName evidence="4">Uncharacterized protein LOC109475981</fullName>
    </submittedName>
</protein>
<organism evidence="3 4">
    <name type="scientific">Branchiostoma belcheri</name>
    <name type="common">Amphioxus</name>
    <dbReference type="NCBI Taxonomy" id="7741"/>
    <lineage>
        <taxon>Eukaryota</taxon>
        <taxon>Metazoa</taxon>
        <taxon>Chordata</taxon>
        <taxon>Cephalochordata</taxon>
        <taxon>Leptocardii</taxon>
        <taxon>Amphioxiformes</taxon>
        <taxon>Branchiostomatidae</taxon>
        <taxon>Branchiostoma</taxon>
    </lineage>
</organism>
<evidence type="ECO:0000256" key="1">
    <source>
        <dbReference type="SAM" id="MobiDB-lite"/>
    </source>
</evidence>
<keyword evidence="2" id="KW-0472">Membrane</keyword>
<feature type="region of interest" description="Disordered" evidence="1">
    <location>
        <begin position="252"/>
        <end position="277"/>
    </location>
</feature>
<dbReference type="Proteomes" id="UP000515135">
    <property type="component" value="Unplaced"/>
</dbReference>
<feature type="transmembrane region" description="Helical" evidence="2">
    <location>
        <begin position="141"/>
        <end position="162"/>
    </location>
</feature>
<feature type="compositionally biased region" description="Basic and acidic residues" evidence="1">
    <location>
        <begin position="261"/>
        <end position="273"/>
    </location>
</feature>
<accession>A0A6P4ZMS0</accession>
<reference evidence="4" key="1">
    <citation type="submission" date="2025-08" db="UniProtKB">
        <authorList>
            <consortium name="RefSeq"/>
        </authorList>
    </citation>
    <scope>IDENTIFICATION</scope>
    <source>
        <tissue evidence="4">Gonad</tissue>
    </source>
</reference>
<sequence>MSDQDSRQIQEQGQADQPSVRMTTQVRAQGSGAEGQGAQPGGQSGGLGPAGQQMHLQAPEQAAAASQADPIGQAAVKCPPVLAASREQSTPVFEAAAVMERREGGFGGATIRIKDAGLAAAAIVGGVTVGASYVASQATQSPAAIVGTGIAAGAMSLAAFWLANRQKTDKAICKAVEKDGHIIVEKIEKGSLLIHVKFLSQAGYWVLRSFNEKIHQGTGSTCLQLLLEDEFQKIGWTGLIQVGLEGWLFQDEQGQEEEQERETGTEQEGERSEWAGMVEKQTVPPSVTTGGDSGLPEDMSSIAAMSITSAHEEVEEGSLKWQTARLQEHKDSPTAQRHIKAHMSWEEGAEILTRSGYTDLGGVKALVHGFMQPEKKIPSDINTILYGQSCLNLNKAKLMQLMTSQLQADPTDSTCLLLTALQLPNGDSRVHTLQQVVDAILQHGPGDWLYQHLHHIYCYLGWAIWEASPDFNPTVMPTVKPSALAKALSAMASSLMHKQDHVETVYSTALLSKKVSETSAIRQFEHLLRLTPDNEYFASPAHYHLAILYNQQQDRQKVIHHFSRGQETETIRLPVFGEVSIYIKDPAKKAYEQVNGE</sequence>
<evidence type="ECO:0000313" key="3">
    <source>
        <dbReference type="Proteomes" id="UP000515135"/>
    </source>
</evidence>
<feature type="compositionally biased region" description="Gly residues" evidence="1">
    <location>
        <begin position="32"/>
        <end position="49"/>
    </location>
</feature>
<proteinExistence type="predicted"/>
<feature type="region of interest" description="Disordered" evidence="1">
    <location>
        <begin position="1"/>
        <end position="68"/>
    </location>
</feature>
<feature type="compositionally biased region" description="Low complexity" evidence="1">
    <location>
        <begin position="50"/>
        <end position="68"/>
    </location>
</feature>
<feature type="transmembrane region" description="Helical" evidence="2">
    <location>
        <begin position="116"/>
        <end position="135"/>
    </location>
</feature>
<dbReference type="RefSeq" id="XP_019632347.1">
    <property type="nucleotide sequence ID" value="XM_019776788.1"/>
</dbReference>
<name>A0A6P4ZMS0_BRABE</name>
<keyword evidence="2" id="KW-1133">Transmembrane helix</keyword>
<evidence type="ECO:0000256" key="2">
    <source>
        <dbReference type="SAM" id="Phobius"/>
    </source>
</evidence>
<dbReference type="AlphaFoldDB" id="A0A6P4ZMS0"/>
<keyword evidence="3" id="KW-1185">Reference proteome</keyword>
<gene>
    <name evidence="4" type="primary">LOC109475981</name>
</gene>